<feature type="non-terminal residue" evidence="2">
    <location>
        <position position="1"/>
    </location>
</feature>
<evidence type="ECO:0000313" key="2">
    <source>
        <dbReference type="EMBL" id="GFD58749.1"/>
    </source>
</evidence>
<name>A0A699XGA6_TANCI</name>
<dbReference type="EMBL" id="BKCJ011856966">
    <property type="protein sequence ID" value="GFD58749.1"/>
    <property type="molecule type" value="Genomic_DNA"/>
</dbReference>
<feature type="region of interest" description="Disordered" evidence="1">
    <location>
        <begin position="1"/>
        <end position="20"/>
    </location>
</feature>
<accession>A0A699XGA6</accession>
<organism evidence="2">
    <name type="scientific">Tanacetum cinerariifolium</name>
    <name type="common">Dalmatian daisy</name>
    <name type="synonym">Chrysanthemum cinerariifolium</name>
    <dbReference type="NCBI Taxonomy" id="118510"/>
    <lineage>
        <taxon>Eukaryota</taxon>
        <taxon>Viridiplantae</taxon>
        <taxon>Streptophyta</taxon>
        <taxon>Embryophyta</taxon>
        <taxon>Tracheophyta</taxon>
        <taxon>Spermatophyta</taxon>
        <taxon>Magnoliopsida</taxon>
        <taxon>eudicotyledons</taxon>
        <taxon>Gunneridae</taxon>
        <taxon>Pentapetalae</taxon>
        <taxon>asterids</taxon>
        <taxon>campanulids</taxon>
        <taxon>Asterales</taxon>
        <taxon>Asteraceae</taxon>
        <taxon>Asteroideae</taxon>
        <taxon>Anthemideae</taxon>
        <taxon>Anthemidinae</taxon>
        <taxon>Tanacetum</taxon>
    </lineage>
</organism>
<evidence type="ECO:0000256" key="1">
    <source>
        <dbReference type="SAM" id="MobiDB-lite"/>
    </source>
</evidence>
<gene>
    <name evidence="2" type="ORF">Tci_930718</name>
</gene>
<comment type="caution">
    <text evidence="2">The sequence shown here is derived from an EMBL/GenBank/DDBJ whole genome shotgun (WGS) entry which is preliminary data.</text>
</comment>
<protein>
    <submittedName>
        <fullName evidence="2">Uncharacterized protein</fullName>
    </submittedName>
</protein>
<feature type="region of interest" description="Disordered" evidence="1">
    <location>
        <begin position="61"/>
        <end position="84"/>
    </location>
</feature>
<dbReference type="AlphaFoldDB" id="A0A699XGA6"/>
<feature type="non-terminal residue" evidence="2">
    <location>
        <position position="84"/>
    </location>
</feature>
<sequence length="84" mass="8134">VGGGGGGQLHAAPAQGAGNGAGADVEVVVWAEGQVLGAARAQGHAPDSAIGSQAQHKAIAAGGVGNGLRAQRERPYRRTQGVNS</sequence>
<reference evidence="2" key="1">
    <citation type="journal article" date="2019" name="Sci. Rep.">
        <title>Draft genome of Tanacetum cinerariifolium, the natural source of mosquito coil.</title>
        <authorList>
            <person name="Yamashiro T."/>
            <person name="Shiraishi A."/>
            <person name="Satake H."/>
            <person name="Nakayama K."/>
        </authorList>
    </citation>
    <scope>NUCLEOTIDE SEQUENCE</scope>
</reference>
<proteinExistence type="predicted"/>